<protein>
    <submittedName>
        <fullName evidence="3">Uncharacterized protein</fullName>
    </submittedName>
</protein>
<evidence type="ECO:0000256" key="2">
    <source>
        <dbReference type="SAM" id="SignalP"/>
    </source>
</evidence>
<organism evidence="3 4">
    <name type="scientific">Nannochloropsis gaditana</name>
    <dbReference type="NCBI Taxonomy" id="72520"/>
    <lineage>
        <taxon>Eukaryota</taxon>
        <taxon>Sar</taxon>
        <taxon>Stramenopiles</taxon>
        <taxon>Ochrophyta</taxon>
        <taxon>Eustigmatophyceae</taxon>
        <taxon>Eustigmatales</taxon>
        <taxon>Monodopsidaceae</taxon>
        <taxon>Nannochloropsis</taxon>
    </lineage>
</organism>
<dbReference type="Proteomes" id="UP000019335">
    <property type="component" value="Chromosome 18"/>
</dbReference>
<keyword evidence="2" id="KW-0732">Signal</keyword>
<dbReference type="EMBL" id="AZIL01001798">
    <property type="protein sequence ID" value="EWM23201.1"/>
    <property type="molecule type" value="Genomic_DNA"/>
</dbReference>
<accession>W7TRP3</accession>
<feature type="compositionally biased region" description="Basic and acidic residues" evidence="1">
    <location>
        <begin position="55"/>
        <end position="66"/>
    </location>
</feature>
<keyword evidence="4" id="KW-1185">Reference proteome</keyword>
<feature type="chain" id="PRO_5004901024" evidence="2">
    <location>
        <begin position="24"/>
        <end position="104"/>
    </location>
</feature>
<gene>
    <name evidence="3" type="ORF">Naga_103314g1</name>
</gene>
<evidence type="ECO:0000313" key="4">
    <source>
        <dbReference type="Proteomes" id="UP000019335"/>
    </source>
</evidence>
<proteinExistence type="predicted"/>
<name>W7TRP3_9STRA</name>
<comment type="caution">
    <text evidence="3">The sequence shown here is derived from an EMBL/GenBank/DDBJ whole genome shotgun (WGS) entry which is preliminary data.</text>
</comment>
<feature type="signal peptide" evidence="2">
    <location>
        <begin position="1"/>
        <end position="23"/>
    </location>
</feature>
<reference evidence="3 4" key="1">
    <citation type="journal article" date="2014" name="Mol. Plant">
        <title>Chromosome Scale Genome Assembly and Transcriptome Profiling of Nannochloropsis gaditana in Nitrogen Depletion.</title>
        <authorList>
            <person name="Corteggiani Carpinelli E."/>
            <person name="Telatin A."/>
            <person name="Vitulo N."/>
            <person name="Forcato C."/>
            <person name="D'Angelo M."/>
            <person name="Schiavon R."/>
            <person name="Vezzi A."/>
            <person name="Giacometti G.M."/>
            <person name="Morosinotto T."/>
            <person name="Valle G."/>
        </authorList>
    </citation>
    <scope>NUCLEOTIDE SEQUENCE [LARGE SCALE GENOMIC DNA]</scope>
    <source>
        <strain evidence="3 4">B-31</strain>
    </source>
</reference>
<feature type="region of interest" description="Disordered" evidence="1">
    <location>
        <begin position="31"/>
        <end position="66"/>
    </location>
</feature>
<evidence type="ECO:0000313" key="3">
    <source>
        <dbReference type="EMBL" id="EWM23201.1"/>
    </source>
</evidence>
<dbReference type="AlphaFoldDB" id="W7TRP3"/>
<feature type="non-terminal residue" evidence="3">
    <location>
        <position position="1"/>
    </location>
</feature>
<evidence type="ECO:0000256" key="1">
    <source>
        <dbReference type="SAM" id="MobiDB-lite"/>
    </source>
</evidence>
<sequence>HPILAPPFTLLPTFAFLWPWRKAVVLPPSIPPSLPPSLTPPDTRHQSGCSGARANRKENEGEGRGESVGKWMLLTDFDFFNVTHVHTKRRLRVVGSGRRGKEKI</sequence>